<proteinExistence type="predicted"/>
<dbReference type="Proteomes" id="UP000319462">
    <property type="component" value="Chromosome 35"/>
</dbReference>
<protein>
    <submittedName>
        <fullName evidence="1">Hypothetical_protein</fullName>
    </submittedName>
</protein>
<dbReference type="AlphaFoldDB" id="A0A3P3ZIP0"/>
<organism evidence="1 2">
    <name type="scientific">Leishmania braziliensis MHOM/BR/75/M2904</name>
    <dbReference type="NCBI Taxonomy" id="420245"/>
    <lineage>
        <taxon>Eukaryota</taxon>
        <taxon>Discoba</taxon>
        <taxon>Euglenozoa</taxon>
        <taxon>Kinetoplastea</taxon>
        <taxon>Metakinetoplastina</taxon>
        <taxon>Trypanosomatida</taxon>
        <taxon>Trypanosomatidae</taxon>
        <taxon>Leishmaniinae</taxon>
        <taxon>Leishmania</taxon>
        <taxon>Leishmania braziliensis species complex</taxon>
    </lineage>
</organism>
<evidence type="ECO:0000313" key="1">
    <source>
        <dbReference type="EMBL" id="SYZ69944.1"/>
    </source>
</evidence>
<gene>
    <name evidence="1" type="ORF">LBRM2904_35.1240</name>
</gene>
<reference evidence="1 2" key="1">
    <citation type="submission" date="2018-09" db="EMBL/GenBank/DDBJ databases">
        <authorList>
            <person name="Peiro R."/>
            <person name="Begona"/>
            <person name="Cbmso G."/>
            <person name="Lopez M."/>
            <person name="Gonzalez S."/>
        </authorList>
    </citation>
    <scope>NUCLEOTIDE SEQUENCE [LARGE SCALE GENOMIC DNA]</scope>
</reference>
<sequence>MADAAAYLKLGKKIQCNRFGRAGVARVETTVIKGDGYATTAGNHGTAGIDATSSSSTSGLVVVQVNDAQREIQQLPMKRKRVAKRSRCDSDEEDPLAAPLVMSSVTVTDAPVTCICEPLSDVLATRDVTLDDGLNLANVASPTAPVPPVEGVAQRTNLMAKWFPAFLQERKLTRRWHPR</sequence>
<name>A0A3P3ZIP0_LEIBR</name>
<evidence type="ECO:0000313" key="2">
    <source>
        <dbReference type="Proteomes" id="UP000319462"/>
    </source>
</evidence>
<dbReference type="EMBL" id="LS997634">
    <property type="protein sequence ID" value="SYZ69944.1"/>
    <property type="molecule type" value="Genomic_DNA"/>
</dbReference>
<accession>A0A3P3ZIP0</accession>